<evidence type="ECO:0000313" key="1">
    <source>
        <dbReference type="EMBL" id="GGI53468.1"/>
    </source>
</evidence>
<protein>
    <submittedName>
        <fullName evidence="1">Uncharacterized protein</fullName>
    </submittedName>
</protein>
<dbReference type="Proteomes" id="UP000627205">
    <property type="component" value="Unassembled WGS sequence"/>
</dbReference>
<dbReference type="AlphaFoldDB" id="A0A8J3B1Q5"/>
<dbReference type="EMBL" id="BMDP01000001">
    <property type="protein sequence ID" value="GGI53468.1"/>
    <property type="molecule type" value="Genomic_DNA"/>
</dbReference>
<comment type="caution">
    <text evidence="1">The sequence shown here is derived from an EMBL/GenBank/DDBJ whole genome shotgun (WGS) entry which is preliminary data.</text>
</comment>
<proteinExistence type="predicted"/>
<name>A0A8J3B1Q5_9BURK</name>
<organism evidence="1 2">
    <name type="scientific">Oxalicibacterium solurbis</name>
    <dbReference type="NCBI Taxonomy" id="69280"/>
    <lineage>
        <taxon>Bacteria</taxon>
        <taxon>Pseudomonadati</taxon>
        <taxon>Pseudomonadota</taxon>
        <taxon>Betaproteobacteria</taxon>
        <taxon>Burkholderiales</taxon>
        <taxon>Oxalobacteraceae</taxon>
        <taxon>Oxalicibacterium</taxon>
    </lineage>
</organism>
<reference evidence="1" key="1">
    <citation type="journal article" date="2014" name="Int. J. Syst. Evol. Microbiol.">
        <title>Complete genome sequence of Corynebacterium casei LMG S-19264T (=DSM 44701T), isolated from a smear-ripened cheese.</title>
        <authorList>
            <consortium name="US DOE Joint Genome Institute (JGI-PGF)"/>
            <person name="Walter F."/>
            <person name="Albersmeier A."/>
            <person name="Kalinowski J."/>
            <person name="Ruckert C."/>
        </authorList>
    </citation>
    <scope>NUCLEOTIDE SEQUENCE</scope>
    <source>
        <strain evidence="1">CCM 7664</strain>
    </source>
</reference>
<accession>A0A8J3B1Q5</accession>
<reference evidence="1" key="2">
    <citation type="submission" date="2020-09" db="EMBL/GenBank/DDBJ databases">
        <authorList>
            <person name="Sun Q."/>
            <person name="Sedlacek I."/>
        </authorList>
    </citation>
    <scope>NUCLEOTIDE SEQUENCE</scope>
    <source>
        <strain evidence="1">CCM 7664</strain>
    </source>
</reference>
<evidence type="ECO:0000313" key="2">
    <source>
        <dbReference type="Proteomes" id="UP000627205"/>
    </source>
</evidence>
<sequence>MASNVSGNAYALTCLCPIRKGHFEGTAYSDEVRHRLQNWGVLEHSPMAKVPQTYLCRFFVLDDVYYESLPGTEFGGTFFDFLSIFSDRFRRRALPREDHLKSKYIVFSCNLHGDPDSYLHTMWNTISDDIRHIWQFCYGFDRVHDAASFAAYIRKCQLDASLFFVGSNDDPLPEQLKSLYIKQEFSRFAEEHQGLPPAELQKAYQAFIQRVQPLNLAGPSWRAGQSTLQNG</sequence>
<keyword evidence="2" id="KW-1185">Reference proteome</keyword>
<gene>
    <name evidence="1" type="ORF">GCM10011430_06420</name>
</gene>
<dbReference type="RefSeq" id="WP_188419518.1">
    <property type="nucleotide sequence ID" value="NZ_BMDP01000001.1"/>
</dbReference>